<dbReference type="EMBL" id="CAWUPB010000851">
    <property type="protein sequence ID" value="CAK7326951.1"/>
    <property type="molecule type" value="Genomic_DNA"/>
</dbReference>
<gene>
    <name evidence="1" type="ORF">DCAF_LOCUS4657</name>
</gene>
<keyword evidence="2" id="KW-1185">Reference proteome</keyword>
<evidence type="ECO:0000313" key="2">
    <source>
        <dbReference type="Proteomes" id="UP001314170"/>
    </source>
</evidence>
<name>A0AAV1QYX5_9ROSI</name>
<accession>A0AAV1QYX5</accession>
<protein>
    <recommendedName>
        <fullName evidence="3">Ribulose-1,5-bisphosphate carboxylase/oxygenase large subunit</fullName>
    </recommendedName>
</protein>
<proteinExistence type="predicted"/>
<evidence type="ECO:0008006" key="3">
    <source>
        <dbReference type="Google" id="ProtNLM"/>
    </source>
</evidence>
<dbReference type="Proteomes" id="UP001314170">
    <property type="component" value="Unassembled WGS sequence"/>
</dbReference>
<organism evidence="1 2">
    <name type="scientific">Dovyalis caffra</name>
    <dbReference type="NCBI Taxonomy" id="77055"/>
    <lineage>
        <taxon>Eukaryota</taxon>
        <taxon>Viridiplantae</taxon>
        <taxon>Streptophyta</taxon>
        <taxon>Embryophyta</taxon>
        <taxon>Tracheophyta</taxon>
        <taxon>Spermatophyta</taxon>
        <taxon>Magnoliopsida</taxon>
        <taxon>eudicotyledons</taxon>
        <taxon>Gunneridae</taxon>
        <taxon>Pentapetalae</taxon>
        <taxon>rosids</taxon>
        <taxon>fabids</taxon>
        <taxon>Malpighiales</taxon>
        <taxon>Salicaceae</taxon>
        <taxon>Flacourtieae</taxon>
        <taxon>Dovyalis</taxon>
    </lineage>
</organism>
<sequence>MASIHLGLTIPGARSQRTTVTSLGPTYMHESYTSGPLAKVPALMEACASLWVDCHLMMDYGGLLFDDGSSWKFM</sequence>
<dbReference type="AlphaFoldDB" id="A0AAV1QYX5"/>
<comment type="caution">
    <text evidence="1">The sequence shown here is derived from an EMBL/GenBank/DDBJ whole genome shotgun (WGS) entry which is preliminary data.</text>
</comment>
<evidence type="ECO:0000313" key="1">
    <source>
        <dbReference type="EMBL" id="CAK7326951.1"/>
    </source>
</evidence>
<reference evidence="1 2" key="1">
    <citation type="submission" date="2024-01" db="EMBL/GenBank/DDBJ databases">
        <authorList>
            <person name="Waweru B."/>
        </authorList>
    </citation>
    <scope>NUCLEOTIDE SEQUENCE [LARGE SCALE GENOMIC DNA]</scope>
</reference>